<evidence type="ECO:0000256" key="2">
    <source>
        <dbReference type="SAM" id="SignalP"/>
    </source>
</evidence>
<feature type="chain" id="PRO_5038858781" evidence="2">
    <location>
        <begin position="22"/>
        <end position="435"/>
    </location>
</feature>
<dbReference type="PANTHER" id="PTHR34512:SF30">
    <property type="entry name" value="OUTER MEMBRANE PROTEIN ASSEMBLY FACTOR BAMB"/>
    <property type="match status" value="1"/>
</dbReference>
<keyword evidence="2" id="KW-0732">Signal</keyword>
<dbReference type="RefSeq" id="WP_072845100.1">
    <property type="nucleotide sequence ID" value="NZ_FNAB01000006.1"/>
</dbReference>
<evidence type="ECO:0000259" key="3">
    <source>
        <dbReference type="Pfam" id="PF13360"/>
    </source>
</evidence>
<feature type="compositionally biased region" description="Polar residues" evidence="1">
    <location>
        <begin position="46"/>
        <end position="61"/>
    </location>
</feature>
<evidence type="ECO:0000313" key="4">
    <source>
        <dbReference type="EMBL" id="SDD77418.1"/>
    </source>
</evidence>
<accession>A0A1G6XGS3</accession>
<dbReference type="SMART" id="SM00564">
    <property type="entry name" value="PQQ"/>
    <property type="match status" value="2"/>
</dbReference>
<protein>
    <submittedName>
        <fullName evidence="4">Outer membrane protein assembly factor BamB, contains PQQ-like beta-propeller repeat</fullName>
    </submittedName>
</protein>
<dbReference type="Pfam" id="PF13360">
    <property type="entry name" value="PQQ_2"/>
    <property type="match status" value="2"/>
</dbReference>
<feature type="region of interest" description="Disordered" evidence="1">
    <location>
        <begin position="43"/>
        <end position="66"/>
    </location>
</feature>
<dbReference type="AlphaFoldDB" id="A0A1G6XGS3"/>
<dbReference type="Proteomes" id="UP000199417">
    <property type="component" value="Unassembled WGS sequence"/>
</dbReference>
<sequence>MRRVLRSTTVSLTAVAALTLAACGGEPQVQDIFAAGGWPGAHADARNSNTSPVTGPQSPSFAWSRPLLSPTTSGPTVAASGQIFVTTHAENGCNLYSFEMDSGRKRWCNRLAPAVAASTPVVDAATNVYVGEDGAMNSFTENGQLRWRTIVSGTPLSAQFTGDGNLLFVTQFGVVTVLNPQNGREVVPSHQLIPAPTAAEGQNLPLPPADLGLDQCAFGAPECPVPAGPAIDLASGNFYLTLRLPDHDRASVVAMRYADGTLTGLWSADVLDGGTSSSPSLSADGTTVYAGDNQGTLWALDAATGQVRWNQSLGYPAAGTPSVSADGLIIPAPGEGGHLLALRDEGDHAEVAWEREDVAPVGASAQAGGAVGYTEVREGPDASAPTALLTFDTGTGETLDQDTLPGGSGPTTGTAIGPDGEVLTTTVIGELFVLR</sequence>
<dbReference type="InterPro" id="IPR011047">
    <property type="entry name" value="Quinoprotein_ADH-like_sf"/>
</dbReference>
<dbReference type="InterPro" id="IPR018391">
    <property type="entry name" value="PQQ_b-propeller_rpt"/>
</dbReference>
<feature type="domain" description="Pyrrolo-quinoline quinone repeat" evidence="3">
    <location>
        <begin position="251"/>
        <end position="409"/>
    </location>
</feature>
<dbReference type="EMBL" id="FNAB01000006">
    <property type="protein sequence ID" value="SDD77418.1"/>
    <property type="molecule type" value="Genomic_DNA"/>
</dbReference>
<feature type="signal peptide" evidence="2">
    <location>
        <begin position="1"/>
        <end position="21"/>
    </location>
</feature>
<proteinExistence type="predicted"/>
<dbReference type="InterPro" id="IPR002372">
    <property type="entry name" value="PQQ_rpt_dom"/>
</dbReference>
<reference evidence="4 5" key="1">
    <citation type="submission" date="2016-10" db="EMBL/GenBank/DDBJ databases">
        <authorList>
            <person name="de Groot N.N."/>
        </authorList>
    </citation>
    <scope>NUCLEOTIDE SEQUENCE [LARGE SCALE GENOMIC DNA]</scope>
    <source>
        <strain evidence="4 5">JCM 11308</strain>
    </source>
</reference>
<dbReference type="InterPro" id="IPR015943">
    <property type="entry name" value="WD40/YVTN_repeat-like_dom_sf"/>
</dbReference>
<dbReference type="PROSITE" id="PS51257">
    <property type="entry name" value="PROKAR_LIPOPROTEIN"/>
    <property type="match status" value="1"/>
</dbReference>
<name>A0A1G6XGS3_9NOCA</name>
<dbReference type="SUPFAM" id="SSF50998">
    <property type="entry name" value="Quinoprotein alcohol dehydrogenase-like"/>
    <property type="match status" value="1"/>
</dbReference>
<dbReference type="STRING" id="168276.SAMN05444580_106217"/>
<keyword evidence="5" id="KW-1185">Reference proteome</keyword>
<feature type="domain" description="Pyrrolo-quinoline quinone repeat" evidence="3">
    <location>
        <begin position="63"/>
        <end position="186"/>
    </location>
</feature>
<evidence type="ECO:0000256" key="1">
    <source>
        <dbReference type="SAM" id="MobiDB-lite"/>
    </source>
</evidence>
<evidence type="ECO:0000313" key="5">
    <source>
        <dbReference type="Proteomes" id="UP000199417"/>
    </source>
</evidence>
<gene>
    <name evidence="4" type="ORF">SAMN05444580_106217</name>
</gene>
<organism evidence="4 5">
    <name type="scientific">Rhodococcus tukisamuensis</name>
    <dbReference type="NCBI Taxonomy" id="168276"/>
    <lineage>
        <taxon>Bacteria</taxon>
        <taxon>Bacillati</taxon>
        <taxon>Actinomycetota</taxon>
        <taxon>Actinomycetes</taxon>
        <taxon>Mycobacteriales</taxon>
        <taxon>Nocardiaceae</taxon>
        <taxon>Rhodococcus</taxon>
    </lineage>
</organism>
<dbReference type="Gene3D" id="2.130.10.10">
    <property type="entry name" value="YVTN repeat-like/Quinoprotein amine dehydrogenase"/>
    <property type="match status" value="2"/>
</dbReference>
<dbReference type="PANTHER" id="PTHR34512">
    <property type="entry name" value="CELL SURFACE PROTEIN"/>
    <property type="match status" value="1"/>
</dbReference>